<dbReference type="Proteomes" id="UP000613177">
    <property type="component" value="Unassembled WGS sequence"/>
</dbReference>
<keyword evidence="3" id="KW-0812">Transmembrane</keyword>
<organism evidence="5 6">
    <name type="scientific">Thamnidium elegans</name>
    <dbReference type="NCBI Taxonomy" id="101142"/>
    <lineage>
        <taxon>Eukaryota</taxon>
        <taxon>Fungi</taxon>
        <taxon>Fungi incertae sedis</taxon>
        <taxon>Mucoromycota</taxon>
        <taxon>Mucoromycotina</taxon>
        <taxon>Mucoromycetes</taxon>
        <taxon>Mucorales</taxon>
        <taxon>Mucorineae</taxon>
        <taxon>Mucoraceae</taxon>
        <taxon>Thamnidium</taxon>
    </lineage>
</organism>
<accession>A0A8H7SZP3</accession>
<comment type="similarity">
    <text evidence="2">Belongs to the PIGH family.</text>
</comment>
<comment type="caution">
    <text evidence="5">The sequence shown here is derived from an EMBL/GenBank/DDBJ whole genome shotgun (WGS) entry which is preliminary data.</text>
</comment>
<gene>
    <name evidence="5" type="ORF">INT48_009564</name>
</gene>
<dbReference type="PANTHER" id="PTHR15231">
    <property type="entry name" value="PHOSPHATIDYLINOSITOL N-ACETYLGLUCOSAMINYLTRANSFERASE SUBUNIT H"/>
    <property type="match status" value="1"/>
</dbReference>
<dbReference type="GO" id="GO:0006506">
    <property type="term" value="P:GPI anchor biosynthetic process"/>
    <property type="evidence" value="ECO:0007669"/>
    <property type="project" value="UniProtKB-UniPathway"/>
</dbReference>
<keyword evidence="6" id="KW-1185">Reference proteome</keyword>
<keyword evidence="3" id="KW-1133">Transmembrane helix</keyword>
<dbReference type="GO" id="GO:0000506">
    <property type="term" value="C:glycosylphosphatidylinositol-N-acetylglucosaminyltransferase (GPI-GnT) complex"/>
    <property type="evidence" value="ECO:0007669"/>
    <property type="project" value="InterPro"/>
</dbReference>
<feature type="domain" description="Phosphatidylinositol N-acetylglucosaminyltransferase subunit H conserved" evidence="4">
    <location>
        <begin position="65"/>
        <end position="128"/>
    </location>
</feature>
<keyword evidence="3" id="KW-0472">Membrane</keyword>
<evidence type="ECO:0000256" key="1">
    <source>
        <dbReference type="ARBA" id="ARBA00004687"/>
    </source>
</evidence>
<protein>
    <recommendedName>
        <fullName evidence="4">Phosphatidylinositol N-acetylglucosaminyltransferase subunit H conserved domain-containing protein</fullName>
    </recommendedName>
</protein>
<comment type="pathway">
    <text evidence="1">Glycolipid biosynthesis; glycosylphosphatidylinositol-anchor biosynthesis.</text>
</comment>
<proteinExistence type="inferred from homology"/>
<dbReference type="EMBL" id="JAEPRE010000006">
    <property type="protein sequence ID" value="KAG2237435.1"/>
    <property type="molecule type" value="Genomic_DNA"/>
</dbReference>
<evidence type="ECO:0000256" key="2">
    <source>
        <dbReference type="ARBA" id="ARBA00009610"/>
    </source>
</evidence>
<dbReference type="PANTHER" id="PTHR15231:SF1">
    <property type="entry name" value="PHOSPHATIDYLINOSITOL N-ACETYLGLUCOSAMINYLTRANSFERASE SUBUNIT H"/>
    <property type="match status" value="1"/>
</dbReference>
<dbReference type="AlphaFoldDB" id="A0A8H7SZP3"/>
<dbReference type="UniPathway" id="UPA00196"/>
<reference evidence="5" key="1">
    <citation type="submission" date="2021-01" db="EMBL/GenBank/DDBJ databases">
        <title>Metabolic potential, ecology and presence of endohyphal bacteria is reflected in genomic diversity of Mucoromycotina.</title>
        <authorList>
            <person name="Muszewska A."/>
            <person name="Okrasinska A."/>
            <person name="Steczkiewicz K."/>
            <person name="Drgas O."/>
            <person name="Orlowska M."/>
            <person name="Perlinska-Lenart U."/>
            <person name="Aleksandrzak-Piekarczyk T."/>
            <person name="Szatraj K."/>
            <person name="Zielenkiewicz U."/>
            <person name="Pilsyk S."/>
            <person name="Malc E."/>
            <person name="Mieczkowski P."/>
            <person name="Kruszewska J.S."/>
            <person name="Biernat P."/>
            <person name="Pawlowska J."/>
        </authorList>
    </citation>
    <scope>NUCLEOTIDE SEQUENCE</scope>
    <source>
        <strain evidence="5">WA0000018081</strain>
    </source>
</reference>
<evidence type="ECO:0000313" key="5">
    <source>
        <dbReference type="EMBL" id="KAG2237435.1"/>
    </source>
</evidence>
<feature type="transmembrane region" description="Helical" evidence="3">
    <location>
        <begin position="46"/>
        <end position="67"/>
    </location>
</feature>
<evidence type="ECO:0000256" key="3">
    <source>
        <dbReference type="SAM" id="Phobius"/>
    </source>
</evidence>
<evidence type="ECO:0000313" key="6">
    <source>
        <dbReference type="Proteomes" id="UP000613177"/>
    </source>
</evidence>
<name>A0A8H7SZP3_9FUNG</name>
<evidence type="ECO:0000259" key="4">
    <source>
        <dbReference type="Pfam" id="PF10181"/>
    </source>
</evidence>
<sequence length="164" mass="18797">MNKPPLTDEDNSTYTLGLMTCNILPGVKAREYIVRAPNRAIGFIDLLLWSTILYLLWCSVFTIKSILAIRDVGIQVKTVYWGGSSVTRFINRLKIEDIIINEGISFWQIKSYMAILVKDEDKMVVVFENILPKLNPVLLRVYNGTRAVIFSQRLNVKSESFYSN</sequence>
<dbReference type="Pfam" id="PF10181">
    <property type="entry name" value="PIG-H"/>
    <property type="match status" value="1"/>
</dbReference>
<dbReference type="InterPro" id="IPR044215">
    <property type="entry name" value="PIG-H"/>
</dbReference>
<dbReference type="InterPro" id="IPR019328">
    <property type="entry name" value="PIGH-H_dom"/>
</dbReference>